<dbReference type="AlphaFoldDB" id="A0A819KIB2"/>
<comment type="caution">
    <text evidence="1">The sequence shown here is derived from an EMBL/GenBank/DDBJ whole genome shotgun (WGS) entry which is preliminary data.</text>
</comment>
<sequence>VVKAPTIVQFPVAGSYNSVVVKKAPLYPPVTNTFPLFNTDAVRDSHEVLKLPVVTHTK</sequence>
<proteinExistence type="predicted"/>
<accession>A0A819KIB2</accession>
<reference evidence="1" key="1">
    <citation type="submission" date="2021-02" db="EMBL/GenBank/DDBJ databases">
        <authorList>
            <person name="Nowell W R."/>
        </authorList>
    </citation>
    <scope>NUCLEOTIDE SEQUENCE</scope>
</reference>
<feature type="non-terminal residue" evidence="1">
    <location>
        <position position="1"/>
    </location>
</feature>
<protein>
    <submittedName>
        <fullName evidence="1">Uncharacterized protein</fullName>
    </submittedName>
</protein>
<dbReference type="EMBL" id="CAJOBB010002224">
    <property type="protein sequence ID" value="CAF3949821.1"/>
    <property type="molecule type" value="Genomic_DNA"/>
</dbReference>
<evidence type="ECO:0000313" key="1">
    <source>
        <dbReference type="EMBL" id="CAF3949821.1"/>
    </source>
</evidence>
<dbReference type="Proteomes" id="UP000663868">
    <property type="component" value="Unassembled WGS sequence"/>
</dbReference>
<evidence type="ECO:0000313" key="2">
    <source>
        <dbReference type="Proteomes" id="UP000663868"/>
    </source>
</evidence>
<gene>
    <name evidence="1" type="ORF">KXQ929_LOCUS25540</name>
</gene>
<name>A0A819KIB2_9BILA</name>
<organism evidence="1 2">
    <name type="scientific">Adineta steineri</name>
    <dbReference type="NCBI Taxonomy" id="433720"/>
    <lineage>
        <taxon>Eukaryota</taxon>
        <taxon>Metazoa</taxon>
        <taxon>Spiralia</taxon>
        <taxon>Gnathifera</taxon>
        <taxon>Rotifera</taxon>
        <taxon>Eurotatoria</taxon>
        <taxon>Bdelloidea</taxon>
        <taxon>Adinetida</taxon>
        <taxon>Adinetidae</taxon>
        <taxon>Adineta</taxon>
    </lineage>
</organism>